<dbReference type="RefSeq" id="WP_012635329.1">
    <property type="nucleotide sequence ID" value="NC_011899.1"/>
</dbReference>
<dbReference type="InterPro" id="IPR006311">
    <property type="entry name" value="TAT_signal"/>
</dbReference>
<evidence type="ECO:0000256" key="1">
    <source>
        <dbReference type="SAM" id="Phobius"/>
    </source>
</evidence>
<dbReference type="HOGENOM" id="CLU_063015_0_0_9"/>
<dbReference type="SUPFAM" id="SSF48695">
    <property type="entry name" value="Multiheme cytochromes"/>
    <property type="match status" value="1"/>
</dbReference>
<dbReference type="AlphaFoldDB" id="B8D1R4"/>
<dbReference type="EMBL" id="CP001098">
    <property type="protein sequence ID" value="ACL69141.1"/>
    <property type="molecule type" value="Genomic_DNA"/>
</dbReference>
<reference evidence="2 3" key="1">
    <citation type="journal article" date="2009" name="PLoS ONE">
        <title>Genome analysis of the anaerobic thermohalophilic bacterium Halothermothrix orenii.</title>
        <authorList>
            <person name="Mavromatis K."/>
            <person name="Ivanova N."/>
            <person name="Anderson I."/>
            <person name="Lykidis A."/>
            <person name="Hooper S.D."/>
            <person name="Sun H."/>
            <person name="Kunin V."/>
            <person name="Lapidus A."/>
            <person name="Hugenholtz P."/>
            <person name="Patel B."/>
            <person name="Kyrpides N.C."/>
        </authorList>
    </citation>
    <scope>NUCLEOTIDE SEQUENCE [LARGE SCALE GENOMIC DNA]</scope>
    <source>
        <strain evidence="3">H 168 / OCM 544 / DSM 9562</strain>
    </source>
</reference>
<dbReference type="InterPro" id="IPR010181">
    <property type="entry name" value="CGCAxxGCC_motif"/>
</dbReference>
<gene>
    <name evidence="2" type="ordered locus">Hore_03810</name>
</gene>
<dbReference type="KEGG" id="hor:Hore_03810"/>
<keyword evidence="1" id="KW-1133">Transmembrane helix</keyword>
<dbReference type="InterPro" id="IPR036280">
    <property type="entry name" value="Multihaem_cyt_sf"/>
</dbReference>
<organism evidence="2 3">
    <name type="scientific">Halothermothrix orenii (strain H 168 / OCM 544 / DSM 9562)</name>
    <dbReference type="NCBI Taxonomy" id="373903"/>
    <lineage>
        <taxon>Bacteria</taxon>
        <taxon>Bacillati</taxon>
        <taxon>Bacillota</taxon>
        <taxon>Clostridia</taxon>
        <taxon>Halanaerobiales</taxon>
        <taxon>Halothermotrichaceae</taxon>
        <taxon>Halothermothrix</taxon>
    </lineage>
</organism>
<proteinExistence type="predicted"/>
<protein>
    <submittedName>
        <fullName evidence="2">Split soret cytochrome c</fullName>
    </submittedName>
</protein>
<sequence>MEEKNNKISRKQFLTTVGGLAAGAVLAGSGLSLLDSEVKAEKLPEYPWTKYFAKKLNVETVRKKATQYYHEGNHCAEASFRALVEELGAPFSNVPSQVLWFGAGGGAGWATLCGAVNGGSAAISLVYGRSKITMALVNELFGWYSETPLPLNSEVNSVAGTPLCHSSVSNWCEASGLKADSKKRSKRCGLLTGDTTAKAAELLNAQLAGKFVATYTIPKEAQECMNCHVAGDLKDTRGKMDCLDCHEGH</sequence>
<dbReference type="Pfam" id="PF09719">
    <property type="entry name" value="C_GCAxxG_C_C"/>
    <property type="match status" value="1"/>
</dbReference>
<dbReference type="STRING" id="373903.Hore_03810"/>
<dbReference type="PROSITE" id="PS51318">
    <property type="entry name" value="TAT"/>
    <property type="match status" value="1"/>
</dbReference>
<evidence type="ECO:0000313" key="2">
    <source>
        <dbReference type="EMBL" id="ACL69141.1"/>
    </source>
</evidence>
<accession>B8D1R4</accession>
<evidence type="ECO:0000313" key="3">
    <source>
        <dbReference type="Proteomes" id="UP000000719"/>
    </source>
</evidence>
<dbReference type="Proteomes" id="UP000000719">
    <property type="component" value="Chromosome"/>
</dbReference>
<keyword evidence="3" id="KW-1185">Reference proteome</keyword>
<keyword evidence="1" id="KW-0812">Transmembrane</keyword>
<dbReference type="eggNOG" id="ENOG50320QR">
    <property type="taxonomic scope" value="Bacteria"/>
</dbReference>
<name>B8D1R4_HALOH</name>
<feature type="transmembrane region" description="Helical" evidence="1">
    <location>
        <begin position="12"/>
        <end position="34"/>
    </location>
</feature>
<keyword evidence="1" id="KW-0472">Membrane</keyword>